<keyword evidence="3" id="KW-0472">Membrane</keyword>
<evidence type="ECO:0000313" key="6">
    <source>
        <dbReference type="Proteomes" id="UP001472866"/>
    </source>
</evidence>
<feature type="coiled-coil region" evidence="1">
    <location>
        <begin position="896"/>
        <end position="923"/>
    </location>
</feature>
<keyword evidence="3" id="KW-1133">Transmembrane helix</keyword>
<evidence type="ECO:0000256" key="2">
    <source>
        <dbReference type="SAM" id="MobiDB-lite"/>
    </source>
</evidence>
<feature type="region of interest" description="Disordered" evidence="2">
    <location>
        <begin position="317"/>
        <end position="337"/>
    </location>
</feature>
<feature type="compositionally biased region" description="Low complexity" evidence="2">
    <location>
        <begin position="9"/>
        <end position="22"/>
    </location>
</feature>
<feature type="compositionally biased region" description="Low complexity" evidence="2">
    <location>
        <begin position="55"/>
        <end position="83"/>
    </location>
</feature>
<evidence type="ECO:0000256" key="3">
    <source>
        <dbReference type="SAM" id="Phobius"/>
    </source>
</evidence>
<gene>
    <name evidence="5" type="ORF">HKI87_05g35890</name>
</gene>
<dbReference type="InterPro" id="IPR051943">
    <property type="entry name" value="TRAFAC_Dynamin-like_GTPase"/>
</dbReference>
<dbReference type="Proteomes" id="UP001472866">
    <property type="component" value="Chromosome 05"/>
</dbReference>
<reference evidence="5 6" key="1">
    <citation type="submission" date="2024-03" db="EMBL/GenBank/DDBJ databases">
        <title>Complete genome sequence of the green alga Chloropicon roscoffensis RCC1871.</title>
        <authorList>
            <person name="Lemieux C."/>
            <person name="Pombert J.-F."/>
            <person name="Otis C."/>
            <person name="Turmel M."/>
        </authorList>
    </citation>
    <scope>NUCLEOTIDE SEQUENCE [LARGE SCALE GENOMIC DNA]</scope>
    <source>
        <strain evidence="5 6">RCC1871</strain>
    </source>
</reference>
<keyword evidence="6" id="KW-1185">Reference proteome</keyword>
<feature type="domain" description="Dynamin N-terminal" evidence="4">
    <location>
        <begin position="452"/>
        <end position="526"/>
    </location>
</feature>
<organism evidence="5 6">
    <name type="scientific">Chloropicon roscoffensis</name>
    <dbReference type="NCBI Taxonomy" id="1461544"/>
    <lineage>
        <taxon>Eukaryota</taxon>
        <taxon>Viridiplantae</taxon>
        <taxon>Chlorophyta</taxon>
        <taxon>Chloropicophyceae</taxon>
        <taxon>Chloropicales</taxon>
        <taxon>Chloropicaceae</taxon>
        <taxon>Chloropicon</taxon>
    </lineage>
</organism>
<name>A0AAX4P7W8_9CHLO</name>
<dbReference type="InterPro" id="IPR045063">
    <property type="entry name" value="Dynamin_N"/>
</dbReference>
<sequence length="929" mass="99148">MEATRTCKGWRSAAGRSRGSRWTSEGASSSAARIQRQRKSPGSGTRRKSLSFKRVLSVTASSTSGSSGSQPSSSAPSTTLPSPARRLQRLDVPCLVASVEPRDVLDSTASWTDLQVWLRNTADARGTGGANGVCAIVIGGSDDANALYEASIKAKEVLKSFPSVALLLSGRPDVAAACGCEGVVLSETDIPTVAARKILGSDESSEQASIVIREVADAERARKGAEEGASALLVDCSSGARADLEDIKSSQRGAASIPILVRVGPGSELPVADYEGVDGIVGEAQGLGEVGLAVLEGDAESKFGRVFASALLSREERDAKQGSRSSGVTRPDEALGGADGLAGAPGALGLKDAIEDGLLVLRGVVDSRAPRLIDGQDGNASMLIADALQALNEAILLVIVGEFNAGKSSVINALLRDPLLPTGVVPTTNEVCMIKYGEEAEMSQQEDGTFLKTVPSDMLKSMTIVDTPGTNVVLERQQKLTEDFIPKADLVLFTLSADRPLTESETKFMTFIKQWSKKIVFVVNKKELLTEQEVQEVSSFVKKNASQILGLGEPPVYPVSARLESQKSADSGFEELFQVIKSVTGSIGEGAKLKFQTALSLGQSLCNALKQQIKVKDDILAEEMGSVNAIEKQLKKFRREMQKDANVQYSNINRALDSVFTATEELTDNLLSLSNAKDITGYITGSRTVTASPSTEILNNFETALRAAVAEHRGWLMENCNQQYSYYNSFLEEKARGLSSQATNLSSTLEGTPQAAGNGSTSLEVDDLLKTRLNAEEALLTMSSEVLAKVYEDSIAEAATTSFGTAGAAVVLTLLLTFVLNSFTEDLLILGFGGAVAYLSVLSIPLQRAKVKLIIRSKLQDYIKSLTEALKKDMEVALDETSRRIEAMAVPVEKMILNEMNDLEELKREQAELESTFEGLLVKVSALED</sequence>
<dbReference type="CDD" id="cd09912">
    <property type="entry name" value="DLP_2"/>
    <property type="match status" value="1"/>
</dbReference>
<dbReference type="InterPro" id="IPR027417">
    <property type="entry name" value="P-loop_NTPase"/>
</dbReference>
<dbReference type="SUPFAM" id="SSF52540">
    <property type="entry name" value="P-loop containing nucleoside triphosphate hydrolases"/>
    <property type="match status" value="1"/>
</dbReference>
<keyword evidence="1" id="KW-0175">Coiled coil</keyword>
<feature type="domain" description="Dynamin N-terminal" evidence="4">
    <location>
        <begin position="397"/>
        <end position="443"/>
    </location>
</feature>
<dbReference type="Gene3D" id="3.40.50.300">
    <property type="entry name" value="P-loop containing nucleotide triphosphate hydrolases"/>
    <property type="match status" value="1"/>
</dbReference>
<accession>A0AAX4P7W8</accession>
<dbReference type="PANTHER" id="PTHR43681:SF1">
    <property type="entry name" value="SARCALUMENIN"/>
    <property type="match status" value="1"/>
</dbReference>
<feature type="transmembrane region" description="Helical" evidence="3">
    <location>
        <begin position="827"/>
        <end position="846"/>
    </location>
</feature>
<feature type="compositionally biased region" description="Basic residues" evidence="2">
    <location>
        <begin position="35"/>
        <end position="51"/>
    </location>
</feature>
<dbReference type="GO" id="GO:0031969">
    <property type="term" value="C:chloroplast membrane"/>
    <property type="evidence" value="ECO:0007669"/>
    <property type="project" value="TreeGrafter"/>
</dbReference>
<protein>
    <submittedName>
        <fullName evidence="5">Transmembrane GTPase FZO-like</fullName>
    </submittedName>
</protein>
<evidence type="ECO:0000313" key="5">
    <source>
        <dbReference type="EMBL" id="WZN62053.1"/>
    </source>
</evidence>
<feature type="region of interest" description="Disordered" evidence="2">
    <location>
        <begin position="1"/>
        <end position="83"/>
    </location>
</feature>
<dbReference type="InterPro" id="IPR013785">
    <property type="entry name" value="Aldolase_TIM"/>
</dbReference>
<dbReference type="PANTHER" id="PTHR43681">
    <property type="entry name" value="TRANSMEMBRANE GTPASE FZO"/>
    <property type="match status" value="1"/>
</dbReference>
<dbReference type="GO" id="GO:0010027">
    <property type="term" value="P:thylakoid membrane organization"/>
    <property type="evidence" value="ECO:0007669"/>
    <property type="project" value="TreeGrafter"/>
</dbReference>
<dbReference type="Gene3D" id="3.20.20.70">
    <property type="entry name" value="Aldolase class I"/>
    <property type="match status" value="1"/>
</dbReference>
<dbReference type="Pfam" id="PF00350">
    <property type="entry name" value="Dynamin_N"/>
    <property type="match status" value="2"/>
</dbReference>
<proteinExistence type="predicted"/>
<feature type="transmembrane region" description="Helical" evidence="3">
    <location>
        <begin position="803"/>
        <end position="820"/>
    </location>
</feature>
<dbReference type="EMBL" id="CP151505">
    <property type="protein sequence ID" value="WZN62053.1"/>
    <property type="molecule type" value="Genomic_DNA"/>
</dbReference>
<dbReference type="AlphaFoldDB" id="A0AAX4P7W8"/>
<evidence type="ECO:0000256" key="1">
    <source>
        <dbReference type="SAM" id="Coils"/>
    </source>
</evidence>
<evidence type="ECO:0000259" key="4">
    <source>
        <dbReference type="Pfam" id="PF00350"/>
    </source>
</evidence>
<feature type="compositionally biased region" description="Polar residues" evidence="2">
    <location>
        <begin position="23"/>
        <end position="32"/>
    </location>
</feature>
<keyword evidence="3 5" id="KW-0812">Transmembrane</keyword>
<feature type="coiled-coil region" evidence="1">
    <location>
        <begin position="620"/>
        <end position="647"/>
    </location>
</feature>